<dbReference type="PANTHER" id="PTHR43581:SF4">
    <property type="entry name" value="ATP_GTP PHOSPHATASE"/>
    <property type="match status" value="1"/>
</dbReference>
<dbReference type="InterPro" id="IPR051396">
    <property type="entry name" value="Bact_Antivir_Def_Nuclease"/>
</dbReference>
<keyword evidence="4" id="KW-1185">Reference proteome</keyword>
<dbReference type="Pfam" id="PF13476">
    <property type="entry name" value="AAA_23"/>
    <property type="match status" value="1"/>
</dbReference>
<reference evidence="3 4" key="1">
    <citation type="submission" date="2024-04" db="EMBL/GenBank/DDBJ databases">
        <title>Human intestinal bacterial collection.</title>
        <authorList>
            <person name="Pauvert C."/>
            <person name="Hitch T.C.A."/>
            <person name="Clavel T."/>
        </authorList>
    </citation>
    <scope>NUCLEOTIDE SEQUENCE [LARGE SCALE GENOMIC DNA]</scope>
    <source>
        <strain evidence="3 4">CLA-AA-H181</strain>
    </source>
</reference>
<name>A0ABV1IB32_9FIRM</name>
<feature type="domain" description="ATPase AAA-type core" evidence="1">
    <location>
        <begin position="453"/>
        <end position="500"/>
    </location>
</feature>
<dbReference type="RefSeq" id="WP_349093272.1">
    <property type="nucleotide sequence ID" value="NZ_JBBNGJ010000006.1"/>
</dbReference>
<evidence type="ECO:0000259" key="2">
    <source>
        <dbReference type="Pfam" id="PF13476"/>
    </source>
</evidence>
<dbReference type="InterPro" id="IPR038729">
    <property type="entry name" value="Rad50/SbcC_AAA"/>
</dbReference>
<feature type="domain" description="Rad50/SbcC-type AAA" evidence="2">
    <location>
        <begin position="59"/>
        <end position="132"/>
    </location>
</feature>
<dbReference type="Gene3D" id="3.40.50.300">
    <property type="entry name" value="P-loop containing nucleotide triphosphate hydrolases"/>
    <property type="match status" value="2"/>
</dbReference>
<evidence type="ECO:0000313" key="3">
    <source>
        <dbReference type="EMBL" id="MEQ2593146.1"/>
    </source>
</evidence>
<dbReference type="SUPFAM" id="SSF52540">
    <property type="entry name" value="P-loop containing nucleoside triphosphate hydrolases"/>
    <property type="match status" value="1"/>
</dbReference>
<comment type="caution">
    <text evidence="3">The sequence shown here is derived from an EMBL/GenBank/DDBJ whole genome shotgun (WGS) entry which is preliminary data.</text>
</comment>
<dbReference type="CDD" id="cd00267">
    <property type="entry name" value="ABC_ATPase"/>
    <property type="match status" value="1"/>
</dbReference>
<dbReference type="Proteomes" id="UP001494672">
    <property type="component" value="Unassembled WGS sequence"/>
</dbReference>
<gene>
    <name evidence="3" type="ORF">AAAU18_09530</name>
</gene>
<accession>A0ABV1IB32</accession>
<dbReference type="EMBL" id="JBBNGJ010000006">
    <property type="protein sequence ID" value="MEQ2593146.1"/>
    <property type="molecule type" value="Genomic_DNA"/>
</dbReference>
<evidence type="ECO:0000259" key="1">
    <source>
        <dbReference type="Pfam" id="PF13304"/>
    </source>
</evidence>
<organism evidence="3 4">
    <name type="scientific">Coprococcus aceti</name>
    <dbReference type="NCBI Taxonomy" id="2981786"/>
    <lineage>
        <taxon>Bacteria</taxon>
        <taxon>Bacillati</taxon>
        <taxon>Bacillota</taxon>
        <taxon>Clostridia</taxon>
        <taxon>Lachnospirales</taxon>
        <taxon>Lachnospiraceae</taxon>
        <taxon>Coprococcus</taxon>
    </lineage>
</organism>
<dbReference type="InterPro" id="IPR003959">
    <property type="entry name" value="ATPase_AAA_core"/>
</dbReference>
<dbReference type="PANTHER" id="PTHR43581">
    <property type="entry name" value="ATP/GTP PHOSPHATASE"/>
    <property type="match status" value="1"/>
</dbReference>
<sequence length="633" mass="73696">MEILYVWFNKAASGVLDKTGVNLSPKYSFDVKYDGLYSVLYLRDWKGVENIFRNDVIENVTAIVGKNGTGKTSILKALQLLTCGTVGEITSAKYKHYYEERLQQSYRIIVLRDDTGIIKIYHNLRLFRNDTGFEVVDMTNDGLYGSILRNCTDFSDITKVYITNSSFGSAGGMGYAFSKAEDITLTPSTIDNIAAIYYDQLYSQGTYIYRINKEYIDSVMERNANGKKDFYSLCDILYIKRLFDIGKASEYIGNFRNDILIASCFKNPYPEIYSDDFNNDTDHLELDIVIYKIEKSLPEWPGGTLIKYMYAHLLLEITMYYGLDYIDDMDFIPYSYAIQLINYFCEGDSYIEQALKEIKGLETIVKQYTTITDDGYKTLFCYRDNPVGYRRFVDYIFECFYQGTGFVLTYLNIEIGGMSSGERAFQNIFTWLNLIPLFSKIYKNFNVSLRGTVLLLIDELDLYLHPDWQTIFMKKLLEEIRSQFSKYKVQIVFATHSPLCISDIPRENIVYLQDVKDGRISIDKREDHQQSFGRDVFTILNDTFYLNKHTMGVFAEQYINDIIKEIDNCHGDMYLDRRNRIYESINMIGDPLLKAAVLNKYFDCFGGSELNNLRIRKRQIEERIAVLERRHND</sequence>
<evidence type="ECO:0000313" key="4">
    <source>
        <dbReference type="Proteomes" id="UP001494672"/>
    </source>
</evidence>
<proteinExistence type="predicted"/>
<protein>
    <submittedName>
        <fullName evidence="3">AAA family ATPase</fullName>
    </submittedName>
</protein>
<dbReference type="InterPro" id="IPR027417">
    <property type="entry name" value="P-loop_NTPase"/>
</dbReference>
<dbReference type="Pfam" id="PF13304">
    <property type="entry name" value="AAA_21"/>
    <property type="match status" value="1"/>
</dbReference>